<keyword evidence="1" id="KW-0812">Transmembrane</keyword>
<accession>A0A1H0WP44</accession>
<organism evidence="2 3">
    <name type="scientific">Actinokineospora alba</name>
    <dbReference type="NCBI Taxonomy" id="504798"/>
    <lineage>
        <taxon>Bacteria</taxon>
        <taxon>Bacillati</taxon>
        <taxon>Actinomycetota</taxon>
        <taxon>Actinomycetes</taxon>
        <taxon>Pseudonocardiales</taxon>
        <taxon>Pseudonocardiaceae</taxon>
        <taxon>Actinokineospora</taxon>
    </lineage>
</organism>
<feature type="transmembrane region" description="Helical" evidence="1">
    <location>
        <begin position="51"/>
        <end position="73"/>
    </location>
</feature>
<feature type="transmembrane region" description="Helical" evidence="1">
    <location>
        <begin position="100"/>
        <end position="120"/>
    </location>
</feature>
<evidence type="ECO:0000313" key="3">
    <source>
        <dbReference type="Proteomes" id="UP000199651"/>
    </source>
</evidence>
<feature type="transmembrane region" description="Helical" evidence="1">
    <location>
        <begin position="129"/>
        <end position="146"/>
    </location>
</feature>
<keyword evidence="1" id="KW-1133">Transmembrane helix</keyword>
<evidence type="ECO:0000313" key="2">
    <source>
        <dbReference type="EMBL" id="SDP92447.1"/>
    </source>
</evidence>
<gene>
    <name evidence="2" type="ORF">SAMN05192558_1282</name>
</gene>
<dbReference type="EMBL" id="FNJB01000028">
    <property type="protein sequence ID" value="SDP92447.1"/>
    <property type="molecule type" value="Genomic_DNA"/>
</dbReference>
<evidence type="ECO:0000256" key="1">
    <source>
        <dbReference type="SAM" id="Phobius"/>
    </source>
</evidence>
<name>A0A1H0WP44_9PSEU</name>
<keyword evidence="3" id="KW-1185">Reference proteome</keyword>
<protein>
    <submittedName>
        <fullName evidence="2">Uncharacterized protein</fullName>
    </submittedName>
</protein>
<proteinExistence type="predicted"/>
<keyword evidence="1" id="KW-0472">Membrane</keyword>
<reference evidence="3" key="1">
    <citation type="submission" date="2016-10" db="EMBL/GenBank/DDBJ databases">
        <authorList>
            <person name="Varghese N."/>
            <person name="Submissions S."/>
        </authorList>
    </citation>
    <scope>NUCLEOTIDE SEQUENCE [LARGE SCALE GENOMIC DNA]</scope>
    <source>
        <strain evidence="3">IBRC-M 10655</strain>
    </source>
</reference>
<sequence length="183" mass="20095">MLPVPKTITAPVYRRPVTEDEPKREAPIMPTADEAFLAGEDRADAPGVVRAAFWVWVAAGVVGVLGAFSFFFLRSKIVEETLRRQPGQNKAELEQIATGLSWWLVLGSLMFLGFFVLLAYKARGGTRKARTLLVVVGVFAALFQYSVGRVGILGLLSTLLIIVALGMMFMPASRKFFAVSDER</sequence>
<dbReference type="Proteomes" id="UP000199651">
    <property type="component" value="Unassembled WGS sequence"/>
</dbReference>
<feature type="transmembrane region" description="Helical" evidence="1">
    <location>
        <begin position="152"/>
        <end position="170"/>
    </location>
</feature>
<dbReference type="AlphaFoldDB" id="A0A1H0WP44"/>
<dbReference type="STRING" id="504798.SAMN05421871_12213"/>